<evidence type="ECO:0008006" key="3">
    <source>
        <dbReference type="Google" id="ProtNLM"/>
    </source>
</evidence>
<dbReference type="OrthoDB" id="8256402at2"/>
<comment type="caution">
    <text evidence="1">The sequence shown here is derived from an EMBL/GenBank/DDBJ whole genome shotgun (WGS) entry which is preliminary data.</text>
</comment>
<proteinExistence type="predicted"/>
<evidence type="ECO:0000313" key="1">
    <source>
        <dbReference type="EMBL" id="TYL81253.1"/>
    </source>
</evidence>
<dbReference type="RefSeq" id="WP_148753354.1">
    <property type="nucleotide sequence ID" value="NZ_VSSR01000039.1"/>
</dbReference>
<dbReference type="Proteomes" id="UP000324853">
    <property type="component" value="Unassembled WGS sequence"/>
</dbReference>
<organism evidence="1 2">
    <name type="scientific">Bradyrhizobium cytisi</name>
    <dbReference type="NCBI Taxonomy" id="515489"/>
    <lineage>
        <taxon>Bacteria</taxon>
        <taxon>Pseudomonadati</taxon>
        <taxon>Pseudomonadota</taxon>
        <taxon>Alphaproteobacteria</taxon>
        <taxon>Hyphomicrobiales</taxon>
        <taxon>Nitrobacteraceae</taxon>
        <taxon>Bradyrhizobium</taxon>
    </lineage>
</organism>
<name>A0A5S4WI75_9BRAD</name>
<keyword evidence="2" id="KW-1185">Reference proteome</keyword>
<protein>
    <recommendedName>
        <fullName evidence="3">DUF1127 domain-containing protein</fullName>
    </recommendedName>
</protein>
<dbReference type="EMBL" id="VSSR01000039">
    <property type="protein sequence ID" value="TYL81253.1"/>
    <property type="molecule type" value="Genomic_DNA"/>
</dbReference>
<dbReference type="AlphaFoldDB" id="A0A5S4WI75"/>
<evidence type="ECO:0000313" key="2">
    <source>
        <dbReference type="Proteomes" id="UP000324853"/>
    </source>
</evidence>
<sequence>MRLQALQTNAQAAVPDLAAVMPATGLASGDNGLRIRAILSLPATWWHRTRFRTELRADLREKPELLHDIGIGVHEAHAEASRFFWEAVLLQRR</sequence>
<reference evidence="1 2" key="1">
    <citation type="submission" date="2019-08" db="EMBL/GenBank/DDBJ databases">
        <title>Bradyrhizobium hipponensis sp. nov., a rhizobium isolated from a Lupinus angustifolius root nodule in Tunisia.</title>
        <authorList>
            <person name="Off K."/>
            <person name="Rejili M."/>
            <person name="Mars M."/>
            <person name="Brachmann A."/>
            <person name="Marin M."/>
        </authorList>
    </citation>
    <scope>NUCLEOTIDE SEQUENCE [LARGE SCALE GENOMIC DNA]</scope>
    <source>
        <strain evidence="1 2">CTAW11</strain>
    </source>
</reference>
<gene>
    <name evidence="1" type="ORF">FXB38_23560</name>
</gene>
<accession>A0A5S4WI75</accession>